<accession>A0A0F9NP89</accession>
<organism evidence="1">
    <name type="scientific">marine sediment metagenome</name>
    <dbReference type="NCBI Taxonomy" id="412755"/>
    <lineage>
        <taxon>unclassified sequences</taxon>
        <taxon>metagenomes</taxon>
        <taxon>ecological metagenomes</taxon>
    </lineage>
</organism>
<dbReference type="EMBL" id="LAZR01003876">
    <property type="protein sequence ID" value="KKN13867.1"/>
    <property type="molecule type" value="Genomic_DNA"/>
</dbReference>
<gene>
    <name evidence="1" type="ORF">LCGC14_1002030</name>
</gene>
<dbReference type="AlphaFoldDB" id="A0A0F9NP89"/>
<evidence type="ECO:0000313" key="1">
    <source>
        <dbReference type="EMBL" id="KKN13867.1"/>
    </source>
</evidence>
<name>A0A0F9NP89_9ZZZZ</name>
<sequence>SSYAGDWAGEDPPNDDTPLIENRSLNFLSASCYDSRRDVYNIISSHETSFWNDWDVRENWRRNNNVLYDKKTIQMFYACHAGTISGTAMDTPVRPRGDDPKWGVLSGTLDFEVVQQNSILFPTGRYGQVEYTLNSSTDFTTTPMLLTSQLDQGIRVGDIPASGTTDLWLRTDIPEDQPLGDLHSGLKVFWELPEA</sequence>
<reference evidence="1" key="1">
    <citation type="journal article" date="2015" name="Nature">
        <title>Complex archaea that bridge the gap between prokaryotes and eukaryotes.</title>
        <authorList>
            <person name="Spang A."/>
            <person name="Saw J.H."/>
            <person name="Jorgensen S.L."/>
            <person name="Zaremba-Niedzwiedzka K."/>
            <person name="Martijn J."/>
            <person name="Lind A.E."/>
            <person name="van Eijk R."/>
            <person name="Schleper C."/>
            <person name="Guy L."/>
            <person name="Ettema T.J."/>
        </authorList>
    </citation>
    <scope>NUCLEOTIDE SEQUENCE</scope>
</reference>
<feature type="non-terminal residue" evidence="1">
    <location>
        <position position="1"/>
    </location>
</feature>
<comment type="caution">
    <text evidence="1">The sequence shown here is derived from an EMBL/GenBank/DDBJ whole genome shotgun (WGS) entry which is preliminary data.</text>
</comment>
<protein>
    <submittedName>
        <fullName evidence="1">Uncharacterized protein</fullName>
    </submittedName>
</protein>
<proteinExistence type="predicted"/>